<dbReference type="InterPro" id="IPR001173">
    <property type="entry name" value="Glyco_trans_2-like"/>
</dbReference>
<keyword evidence="3" id="KW-0808">Transferase</keyword>
<dbReference type="Pfam" id="PF00535">
    <property type="entry name" value="Glycos_transf_2"/>
    <property type="match status" value="1"/>
</dbReference>
<dbReference type="OrthoDB" id="9815829at2"/>
<proteinExistence type="inferred from homology"/>
<dbReference type="SUPFAM" id="SSF53448">
    <property type="entry name" value="Nucleotide-diphospho-sugar transferases"/>
    <property type="match status" value="1"/>
</dbReference>
<feature type="domain" description="Glycosyltransferase 2-like" evidence="2">
    <location>
        <begin position="11"/>
        <end position="178"/>
    </location>
</feature>
<accession>I8UIM0</accession>
<sequence length="232" mass="26865">MLYPRVEGCVSVIVTCYNVEHYIEDCLDSLYEQTYQNFEVIVINDASTDHTQTKIDDWRTKRLPTFPVECVTLPRNVGFSGALTIGYYLAKGEYIAVQDGDDLSHRERLEKQVHYLRQHPDIMLVGSNYMTFPHGQFHQQKPVHWLKFGADIRQTYWEGGHCICHGTALFRGEAFDTLGGPTRRIKGAEDYEFIAKCLNASYQVDNLTDILYYYRLHEKQRSNEFFGKGSQA</sequence>
<dbReference type="CDD" id="cd00761">
    <property type="entry name" value="Glyco_tranf_GTA_type"/>
    <property type="match status" value="1"/>
</dbReference>
<comment type="similarity">
    <text evidence="1">Belongs to the glycosyltransferase 2 family.</text>
</comment>
<organism evidence="3 4">
    <name type="scientific">Fictibacillus macauensis ZFHKF-1</name>
    <dbReference type="NCBI Taxonomy" id="1196324"/>
    <lineage>
        <taxon>Bacteria</taxon>
        <taxon>Bacillati</taxon>
        <taxon>Bacillota</taxon>
        <taxon>Bacilli</taxon>
        <taxon>Bacillales</taxon>
        <taxon>Fictibacillaceae</taxon>
        <taxon>Fictibacillus</taxon>
    </lineage>
</organism>
<dbReference type="eggNOG" id="COG1215">
    <property type="taxonomic scope" value="Bacteria"/>
</dbReference>
<dbReference type="Gene3D" id="3.90.550.10">
    <property type="entry name" value="Spore Coat Polysaccharide Biosynthesis Protein SpsA, Chain A"/>
    <property type="match status" value="1"/>
</dbReference>
<dbReference type="AlphaFoldDB" id="I8UIM0"/>
<dbReference type="PATRIC" id="fig|1196324.3.peg.784"/>
<dbReference type="InterPro" id="IPR029044">
    <property type="entry name" value="Nucleotide-diphossugar_trans"/>
</dbReference>
<comment type="caution">
    <text evidence="3">The sequence shown here is derived from an EMBL/GenBank/DDBJ whole genome shotgun (WGS) entry which is preliminary data.</text>
</comment>
<dbReference type="RefSeq" id="WP_007200873.1">
    <property type="nucleotide sequence ID" value="NZ_AKKV01000020.1"/>
</dbReference>
<dbReference type="Proteomes" id="UP000004080">
    <property type="component" value="Unassembled WGS sequence"/>
</dbReference>
<evidence type="ECO:0000256" key="1">
    <source>
        <dbReference type="ARBA" id="ARBA00006739"/>
    </source>
</evidence>
<keyword evidence="4" id="KW-1185">Reference proteome</keyword>
<reference evidence="3 4" key="1">
    <citation type="journal article" date="2012" name="J. Bacteriol.">
        <title>Genome of Bacillus macauensis ZFHKF-1, a Long-Chain-Forming Bacterium.</title>
        <authorList>
            <person name="Cai L."/>
            <person name="Zhang T."/>
        </authorList>
    </citation>
    <scope>NUCLEOTIDE SEQUENCE [LARGE SCALE GENOMIC DNA]</scope>
    <source>
        <strain evidence="3 4">ZFHKF-1</strain>
    </source>
</reference>
<dbReference type="GO" id="GO:0016758">
    <property type="term" value="F:hexosyltransferase activity"/>
    <property type="evidence" value="ECO:0007669"/>
    <property type="project" value="UniProtKB-ARBA"/>
</dbReference>
<dbReference type="PANTHER" id="PTHR22916">
    <property type="entry name" value="GLYCOSYLTRANSFERASE"/>
    <property type="match status" value="1"/>
</dbReference>
<evidence type="ECO:0000313" key="3">
    <source>
        <dbReference type="EMBL" id="EIT86678.1"/>
    </source>
</evidence>
<dbReference type="PANTHER" id="PTHR22916:SF3">
    <property type="entry name" value="UDP-GLCNAC:BETAGAL BETA-1,3-N-ACETYLGLUCOSAMINYLTRANSFERASE-LIKE PROTEIN 1"/>
    <property type="match status" value="1"/>
</dbReference>
<evidence type="ECO:0000259" key="2">
    <source>
        <dbReference type="Pfam" id="PF00535"/>
    </source>
</evidence>
<evidence type="ECO:0000313" key="4">
    <source>
        <dbReference type="Proteomes" id="UP000004080"/>
    </source>
</evidence>
<dbReference type="EMBL" id="AKKV01000020">
    <property type="protein sequence ID" value="EIT86678.1"/>
    <property type="molecule type" value="Genomic_DNA"/>
</dbReference>
<name>I8UIM0_9BACL</name>
<dbReference type="STRING" id="1196324.A374_03869"/>
<protein>
    <submittedName>
        <fullName evidence="3">Glycosyltransferase</fullName>
    </submittedName>
</protein>
<gene>
    <name evidence="3" type="ORF">A374_03869</name>
</gene>